<name>A0AAE7SP74_9CAUD</name>
<keyword evidence="2" id="KW-1185">Reference proteome</keyword>
<proteinExistence type="predicted"/>
<evidence type="ECO:0000313" key="1">
    <source>
        <dbReference type="EMBL" id="QXP45416.1"/>
    </source>
</evidence>
<reference evidence="1 2" key="1">
    <citation type="journal article" date="2021" name="Microbiol. Resour. Announc.">
        <title>Genome Sequences of Bacteriophages cd2, cd3, and cd4, which Specifically Target Carnobacterium divergens.</title>
        <authorList>
            <person name="Zhang P."/>
            <person name="Britton A.P."/>
            <person name="Visser K.A."/>
            <person name="Welke C.A."/>
            <person name="Wassink H."/>
            <person name="Prins E."/>
            <person name="Yang X."/>
            <person name="Martin-Visscher L.A."/>
        </authorList>
    </citation>
    <scope>NUCLEOTIDE SEQUENCE [LARGE SCALE GENOMIC DNA]</scope>
    <source>
        <strain evidence="2">cd4</strain>
    </source>
</reference>
<evidence type="ECO:0000313" key="2">
    <source>
        <dbReference type="Proteomes" id="UP000828872"/>
    </source>
</evidence>
<accession>A0AAE7SP74</accession>
<gene>
    <name evidence="1" type="ORF">cd4_094</name>
</gene>
<protein>
    <submittedName>
        <fullName evidence="1">Uncharacterized protein</fullName>
    </submittedName>
</protein>
<organism evidence="1 2">
    <name type="scientific">Carnobacterium phage cd4</name>
    <dbReference type="NCBI Taxonomy" id="2849246"/>
    <lineage>
        <taxon>Viruses</taxon>
        <taxon>Duplodnaviria</taxon>
        <taxon>Heunggongvirae</taxon>
        <taxon>Uroviricota</taxon>
        <taxon>Caudoviricetes</taxon>
        <taxon>Carnodivirus</taxon>
        <taxon>Carnodivirus cd4-like</taxon>
    </lineage>
</organism>
<dbReference type="Proteomes" id="UP000828872">
    <property type="component" value="Segment"/>
</dbReference>
<dbReference type="EMBL" id="MZ399596">
    <property type="protein sequence ID" value="QXP45416.1"/>
    <property type="molecule type" value="Genomic_DNA"/>
</dbReference>
<sequence>MTNKQQELDKIEQRIKEVASDKDFVKMVVELDNLGMARTLNVDSILNELLSNILAIRIEDKFTQPVYELLETYENVLLYWKDTISVQQLIDELMKVENKDVPVRFFNDGDEYIVRGERAFITCVDAMSDTVDLNGQTD</sequence>